<keyword evidence="3" id="KW-1185">Reference proteome</keyword>
<dbReference type="EMBL" id="CAQQ02191081">
    <property type="status" value="NOT_ANNOTATED_CDS"/>
    <property type="molecule type" value="Genomic_DNA"/>
</dbReference>
<dbReference type="AlphaFoldDB" id="T1GTN8"/>
<dbReference type="EnsemblMetazoa" id="MESCA007076-RA">
    <property type="protein sequence ID" value="MESCA007076-PA"/>
    <property type="gene ID" value="MESCA007076"/>
</dbReference>
<organism evidence="2 3">
    <name type="scientific">Megaselia scalaris</name>
    <name type="common">Humpbacked fly</name>
    <name type="synonym">Phora scalaris</name>
    <dbReference type="NCBI Taxonomy" id="36166"/>
    <lineage>
        <taxon>Eukaryota</taxon>
        <taxon>Metazoa</taxon>
        <taxon>Ecdysozoa</taxon>
        <taxon>Arthropoda</taxon>
        <taxon>Hexapoda</taxon>
        <taxon>Insecta</taxon>
        <taxon>Pterygota</taxon>
        <taxon>Neoptera</taxon>
        <taxon>Endopterygota</taxon>
        <taxon>Diptera</taxon>
        <taxon>Brachycera</taxon>
        <taxon>Muscomorpha</taxon>
        <taxon>Platypezoidea</taxon>
        <taxon>Phoridae</taxon>
        <taxon>Megaseliini</taxon>
        <taxon>Megaselia</taxon>
    </lineage>
</organism>
<reference evidence="3" key="1">
    <citation type="submission" date="2013-02" db="EMBL/GenBank/DDBJ databases">
        <authorList>
            <person name="Hughes D."/>
        </authorList>
    </citation>
    <scope>NUCLEOTIDE SEQUENCE</scope>
    <source>
        <strain>Durham</strain>
        <strain evidence="3">NC isolate 2 -- Noor lab</strain>
    </source>
</reference>
<reference evidence="2" key="2">
    <citation type="submission" date="2015-06" db="UniProtKB">
        <authorList>
            <consortium name="EnsemblMetazoa"/>
        </authorList>
    </citation>
    <scope>IDENTIFICATION</scope>
</reference>
<protein>
    <submittedName>
        <fullName evidence="2">Uncharacterized protein</fullName>
    </submittedName>
</protein>
<keyword evidence="1" id="KW-0812">Transmembrane</keyword>
<evidence type="ECO:0000313" key="3">
    <source>
        <dbReference type="Proteomes" id="UP000015102"/>
    </source>
</evidence>
<evidence type="ECO:0000313" key="2">
    <source>
        <dbReference type="EnsemblMetazoa" id="MESCA007076-PA"/>
    </source>
</evidence>
<dbReference type="EMBL" id="CAQQ02191080">
    <property type="status" value="NOT_ANNOTATED_CDS"/>
    <property type="molecule type" value="Genomic_DNA"/>
</dbReference>
<feature type="transmembrane region" description="Helical" evidence="1">
    <location>
        <begin position="56"/>
        <end position="79"/>
    </location>
</feature>
<name>T1GTN8_MEGSC</name>
<dbReference type="Proteomes" id="UP000015102">
    <property type="component" value="Unassembled WGS sequence"/>
</dbReference>
<dbReference type="HOGENOM" id="CLU_2349071_0_0_1"/>
<evidence type="ECO:0000256" key="1">
    <source>
        <dbReference type="SAM" id="Phobius"/>
    </source>
</evidence>
<keyword evidence="1" id="KW-0472">Membrane</keyword>
<keyword evidence="1" id="KW-1133">Transmembrane helix</keyword>
<proteinExistence type="predicted"/>
<sequence>MNENGGVTININYEDQKIQKAVYRQMTTDVFLSDHEVSEWKVKALHRKEFPQHFQLFSKILLISFLVAFPSLQVLHSYFTWANSSSPLDWQTIDQDF</sequence>
<accession>T1GTN8</accession>